<comment type="caution">
    <text evidence="1">The sequence shown here is derived from an EMBL/GenBank/DDBJ whole genome shotgun (WGS) entry which is preliminary data.</text>
</comment>
<dbReference type="SUPFAM" id="SSF52047">
    <property type="entry name" value="RNI-like"/>
    <property type="match status" value="1"/>
</dbReference>
<dbReference type="Gene3D" id="3.80.10.10">
    <property type="entry name" value="Ribonuclease Inhibitor"/>
    <property type="match status" value="1"/>
</dbReference>
<dbReference type="AlphaFoldDB" id="A0A9N9FYS9"/>
<dbReference type="InterPro" id="IPR032675">
    <property type="entry name" value="LRR_dom_sf"/>
</dbReference>
<protein>
    <submittedName>
        <fullName evidence="1">16498_t:CDS:1</fullName>
    </submittedName>
</protein>
<dbReference type="Proteomes" id="UP000789342">
    <property type="component" value="Unassembled WGS sequence"/>
</dbReference>
<proteinExistence type="predicted"/>
<sequence>MAPPHIPADCVEGILEFLEDDVASLHSCLLATRTWCKIAIPILWRQPFRRTRHKPSAALVETYWSFIGIDDVTQKDREALLEYKIEFSEPNRKKIFNYPSFIKRLNYRDLYDFAMVWYGDPETLQTVKPFRQDPMRTIARCLFNLFLSRGAKFDYLFWDNGKELIKEDLDNYEEEEEENVDLYSPQVVDDVFLELPPLPRSHDNFSNIRILGCFAKCENREQSFINAAASCQGIETLIVGVCMNDEWNTLRAQREMESLNNLINVQRHLKEFIFVEYPGTFWWSPSSRLQDVKLSLNSQVNTMTTVEFHHVDFEFWHPLESVANLTNLETLTFNNCRHQELVMEPFRYSSFHRLKRLVMNGYRGDSGTLVDLLYILVSHANRTLRHLSIVMTSETTAAVISAIQKYHHSELIELTIKFDHSHFISLLSCPFYPLPRLKKLVLSSWGFTEVIADDLLPQLGKSLPPSLVHLEILAPWKFSVEALKRFLENSHAPLKVLDIRYCREIREQHIVLIWNRLYVTLESLIISESKNYSRCFDSSGESKTKGESSGNAQSSGDDACLYNDPEYLHKNDDRTAEFGLKSLRGVVKKTRISSSVNETTNCPIEALRYRWE</sequence>
<organism evidence="1 2">
    <name type="scientific">Acaulospora morrowiae</name>
    <dbReference type="NCBI Taxonomy" id="94023"/>
    <lineage>
        <taxon>Eukaryota</taxon>
        <taxon>Fungi</taxon>
        <taxon>Fungi incertae sedis</taxon>
        <taxon>Mucoromycota</taxon>
        <taxon>Glomeromycotina</taxon>
        <taxon>Glomeromycetes</taxon>
        <taxon>Diversisporales</taxon>
        <taxon>Acaulosporaceae</taxon>
        <taxon>Acaulospora</taxon>
    </lineage>
</organism>
<dbReference type="EMBL" id="CAJVPV010004119">
    <property type="protein sequence ID" value="CAG8566897.1"/>
    <property type="molecule type" value="Genomic_DNA"/>
</dbReference>
<dbReference type="OrthoDB" id="2338937at2759"/>
<evidence type="ECO:0000313" key="2">
    <source>
        <dbReference type="Proteomes" id="UP000789342"/>
    </source>
</evidence>
<accession>A0A9N9FYS9</accession>
<keyword evidence="2" id="KW-1185">Reference proteome</keyword>
<gene>
    <name evidence="1" type="ORF">AMORRO_LOCUS6281</name>
</gene>
<evidence type="ECO:0000313" key="1">
    <source>
        <dbReference type="EMBL" id="CAG8566897.1"/>
    </source>
</evidence>
<name>A0A9N9FYS9_9GLOM</name>
<reference evidence="1" key="1">
    <citation type="submission" date="2021-06" db="EMBL/GenBank/DDBJ databases">
        <authorList>
            <person name="Kallberg Y."/>
            <person name="Tangrot J."/>
            <person name="Rosling A."/>
        </authorList>
    </citation>
    <scope>NUCLEOTIDE SEQUENCE</scope>
    <source>
        <strain evidence="1">CL551</strain>
    </source>
</reference>